<dbReference type="NCBIfam" id="TIGR01395">
    <property type="entry name" value="FlgC"/>
    <property type="match status" value="1"/>
</dbReference>
<sequence length="139" mass="14961">MADVRNTAATAQAIAASALRAQQGRMRIIAENLANANSTSKTKGGDPYRRQEPVFEPTPVAGGTGVKMARVQPDSAAFKLQYDPGNPAADATGYVKLPNVDPLIEALDMRSAQRAYEANLNVIDTARTMEMRTLDLLKK</sequence>
<keyword evidence="9" id="KW-0969">Cilium</keyword>
<comment type="similarity">
    <text evidence="2">Belongs to the flagella basal body rod proteins family.</text>
</comment>
<reference evidence="10" key="1">
    <citation type="submission" date="2018-05" db="EMBL/GenBank/DDBJ databases">
        <authorList>
            <person name="Li X."/>
        </authorList>
    </citation>
    <scope>NUCLEOTIDE SEQUENCE [LARGE SCALE GENOMIC DNA]</scope>
    <source>
        <strain evidence="10">LX32</strain>
    </source>
</reference>
<evidence type="ECO:0000256" key="1">
    <source>
        <dbReference type="ARBA" id="ARBA00004117"/>
    </source>
</evidence>
<keyword evidence="9" id="KW-0282">Flagellum</keyword>
<evidence type="ECO:0000259" key="7">
    <source>
        <dbReference type="Pfam" id="PF00460"/>
    </source>
</evidence>
<evidence type="ECO:0000313" key="9">
    <source>
        <dbReference type="EMBL" id="RAK54667.1"/>
    </source>
</evidence>
<dbReference type="InterPro" id="IPR006299">
    <property type="entry name" value="FlgC"/>
</dbReference>
<name>A0A328AJI0_9CAUL</name>
<evidence type="ECO:0000256" key="4">
    <source>
        <dbReference type="ARBA" id="ARBA00023143"/>
    </source>
</evidence>
<proteinExistence type="inferred from homology"/>
<protein>
    <recommendedName>
        <fullName evidence="3 6">Flagellar basal-body rod protein FlgC</fullName>
    </recommendedName>
</protein>
<dbReference type="AlphaFoldDB" id="A0A328AJI0"/>
<dbReference type="Pfam" id="PF00460">
    <property type="entry name" value="Flg_bb_rod"/>
    <property type="match status" value="1"/>
</dbReference>
<feature type="domain" description="Flagellar basal body rod protein N-terminal" evidence="7">
    <location>
        <begin position="14"/>
        <end position="39"/>
    </location>
</feature>
<feature type="domain" description="Flagellar basal-body/hook protein C-terminal" evidence="8">
    <location>
        <begin position="92"/>
        <end position="136"/>
    </location>
</feature>
<dbReference type="PANTHER" id="PTHR30435">
    <property type="entry name" value="FLAGELLAR PROTEIN"/>
    <property type="match status" value="1"/>
</dbReference>
<accession>A0A328AJI0</accession>
<organism evidence="9 10">
    <name type="scientific">Phenylobacterium soli</name>
    <dbReference type="NCBI Taxonomy" id="2170551"/>
    <lineage>
        <taxon>Bacteria</taxon>
        <taxon>Pseudomonadati</taxon>
        <taxon>Pseudomonadota</taxon>
        <taxon>Alphaproteobacteria</taxon>
        <taxon>Caulobacterales</taxon>
        <taxon>Caulobacteraceae</taxon>
        <taxon>Phenylobacterium</taxon>
    </lineage>
</organism>
<dbReference type="InterPro" id="IPR001444">
    <property type="entry name" value="Flag_bb_rod_N"/>
</dbReference>
<dbReference type="RefSeq" id="WP_111528418.1">
    <property type="nucleotide sequence ID" value="NZ_JBHRSG010000004.1"/>
</dbReference>
<comment type="caution">
    <text evidence="9">The sequence shown here is derived from an EMBL/GenBank/DDBJ whole genome shotgun (WGS) entry which is preliminary data.</text>
</comment>
<keyword evidence="9" id="KW-0966">Cell projection</keyword>
<dbReference type="GO" id="GO:0071978">
    <property type="term" value="P:bacterial-type flagellum-dependent swarming motility"/>
    <property type="evidence" value="ECO:0007669"/>
    <property type="project" value="TreeGrafter"/>
</dbReference>
<dbReference type="Proteomes" id="UP000249254">
    <property type="component" value="Unassembled WGS sequence"/>
</dbReference>
<keyword evidence="4 6" id="KW-0975">Bacterial flagellum</keyword>
<evidence type="ECO:0000256" key="5">
    <source>
        <dbReference type="ARBA" id="ARBA00025933"/>
    </source>
</evidence>
<evidence type="ECO:0000256" key="6">
    <source>
        <dbReference type="RuleBase" id="RU362062"/>
    </source>
</evidence>
<comment type="subcellular location">
    <subcellularLocation>
        <location evidence="1 6">Bacterial flagellum basal body</location>
    </subcellularLocation>
</comment>
<keyword evidence="10" id="KW-1185">Reference proteome</keyword>
<dbReference type="InterPro" id="IPR010930">
    <property type="entry name" value="Flg_bb/hook_C_dom"/>
</dbReference>
<evidence type="ECO:0000256" key="2">
    <source>
        <dbReference type="ARBA" id="ARBA00009677"/>
    </source>
</evidence>
<dbReference type="EMBL" id="QFYQ01000001">
    <property type="protein sequence ID" value="RAK54667.1"/>
    <property type="molecule type" value="Genomic_DNA"/>
</dbReference>
<dbReference type="PANTHER" id="PTHR30435:SF2">
    <property type="entry name" value="FLAGELLAR BASAL-BODY ROD PROTEIN FLGC"/>
    <property type="match status" value="1"/>
</dbReference>
<evidence type="ECO:0000259" key="8">
    <source>
        <dbReference type="Pfam" id="PF06429"/>
    </source>
</evidence>
<dbReference type="Pfam" id="PF06429">
    <property type="entry name" value="Flg_bbr_C"/>
    <property type="match status" value="1"/>
</dbReference>
<gene>
    <name evidence="9" type="primary">flgC</name>
    <name evidence="9" type="ORF">DJ017_09110</name>
</gene>
<evidence type="ECO:0000313" key="10">
    <source>
        <dbReference type="Proteomes" id="UP000249254"/>
    </source>
</evidence>
<comment type="subunit">
    <text evidence="5 6">The basal body constitutes a major portion of the flagellar organelle and consists of four rings (L,P,S, and M) mounted on a central rod. The rod consists of about 26 subunits of FlgG in the distal portion, and FlgB, FlgC and FlgF are thought to build up the proximal portion of the rod with about 6 subunits each.</text>
</comment>
<dbReference type="OrthoDB" id="9813951at2"/>
<dbReference type="GO" id="GO:0030694">
    <property type="term" value="C:bacterial-type flagellum basal body, rod"/>
    <property type="evidence" value="ECO:0007669"/>
    <property type="project" value="UniProtKB-UniRule"/>
</dbReference>
<evidence type="ECO:0000256" key="3">
    <source>
        <dbReference type="ARBA" id="ARBA00017941"/>
    </source>
</evidence>